<sequence length="128" mass="14188">MAWNRAQLSHISSHRITPGLPHALETVTFLQVRTGLKQRTNAPLYFSRQSVQSERKSANMLFQLSPRCKNPDPPLSPLSPSLFVSLSLLLSLSLSISLPLQLRIGHAISSVAAVHNLDLPTKTFFFSN</sequence>
<gene>
    <name evidence="1" type="ORF">XENOCAPTIV_005199</name>
</gene>
<evidence type="ECO:0000313" key="2">
    <source>
        <dbReference type="Proteomes" id="UP001434883"/>
    </source>
</evidence>
<accession>A0ABV0Q858</accession>
<comment type="caution">
    <text evidence="1">The sequence shown here is derived from an EMBL/GenBank/DDBJ whole genome shotgun (WGS) entry which is preliminary data.</text>
</comment>
<dbReference type="EMBL" id="JAHRIN010001559">
    <property type="protein sequence ID" value="MEQ2191974.1"/>
    <property type="molecule type" value="Genomic_DNA"/>
</dbReference>
<dbReference type="Proteomes" id="UP001434883">
    <property type="component" value="Unassembled WGS sequence"/>
</dbReference>
<protein>
    <submittedName>
        <fullName evidence="1">Uncharacterized protein</fullName>
    </submittedName>
</protein>
<name>A0ABV0Q858_9TELE</name>
<organism evidence="1 2">
    <name type="scientific">Xenoophorus captivus</name>
    <dbReference type="NCBI Taxonomy" id="1517983"/>
    <lineage>
        <taxon>Eukaryota</taxon>
        <taxon>Metazoa</taxon>
        <taxon>Chordata</taxon>
        <taxon>Craniata</taxon>
        <taxon>Vertebrata</taxon>
        <taxon>Euteleostomi</taxon>
        <taxon>Actinopterygii</taxon>
        <taxon>Neopterygii</taxon>
        <taxon>Teleostei</taxon>
        <taxon>Neoteleostei</taxon>
        <taxon>Acanthomorphata</taxon>
        <taxon>Ovalentaria</taxon>
        <taxon>Atherinomorphae</taxon>
        <taxon>Cyprinodontiformes</taxon>
        <taxon>Goodeidae</taxon>
        <taxon>Xenoophorus</taxon>
    </lineage>
</organism>
<reference evidence="1 2" key="1">
    <citation type="submission" date="2021-06" db="EMBL/GenBank/DDBJ databases">
        <authorList>
            <person name="Palmer J.M."/>
        </authorList>
    </citation>
    <scope>NUCLEOTIDE SEQUENCE [LARGE SCALE GENOMIC DNA]</scope>
    <source>
        <strain evidence="1 2">XC_2019</strain>
        <tissue evidence="1">Muscle</tissue>
    </source>
</reference>
<keyword evidence="2" id="KW-1185">Reference proteome</keyword>
<proteinExistence type="predicted"/>
<evidence type="ECO:0000313" key="1">
    <source>
        <dbReference type="EMBL" id="MEQ2191974.1"/>
    </source>
</evidence>